<dbReference type="PROSITE" id="PS51819">
    <property type="entry name" value="VOC"/>
    <property type="match status" value="1"/>
</dbReference>
<name>A8HY42_AZOC5</name>
<reference evidence="2 3" key="4">
    <citation type="journal article" date="2009" name="Appl. Environ. Microbiol.">
        <title>Comparative genome-wide transcriptional profiling of Azorhizobium caulinodans ORS571 grown under free-living and symbiotic conditions.</title>
        <authorList>
            <person name="Tsukada S."/>
            <person name="Aono T."/>
            <person name="Akiba N."/>
            <person name="Lee KB."/>
            <person name="Liu CT."/>
            <person name="Toyazaki H."/>
            <person name="Oyaizu H."/>
        </authorList>
    </citation>
    <scope>NUCLEOTIDE SEQUENCE [LARGE SCALE GENOMIC DNA]</scope>
    <source>
        <strain evidence="3">ATCC 43989 / DSM 5975 / JCM 20966 / LMG 6465 / NBRC 14845 / NCIMB 13405 / ORS 571</strain>
    </source>
</reference>
<dbReference type="PANTHER" id="PTHR35006:SF1">
    <property type="entry name" value="BLL2941 PROTEIN"/>
    <property type="match status" value="1"/>
</dbReference>
<dbReference type="SUPFAM" id="SSF54593">
    <property type="entry name" value="Glyoxalase/Bleomycin resistance protein/Dihydroxybiphenyl dioxygenase"/>
    <property type="match status" value="1"/>
</dbReference>
<evidence type="ECO:0000313" key="2">
    <source>
        <dbReference type="EMBL" id="BAF87572.1"/>
    </source>
</evidence>
<dbReference type="HOGENOM" id="CLU_046006_6_0_5"/>
<dbReference type="InterPro" id="IPR004360">
    <property type="entry name" value="Glyas_Fos-R_dOase_dom"/>
</dbReference>
<dbReference type="PANTHER" id="PTHR35006">
    <property type="entry name" value="GLYOXALASE FAMILY PROTEIN (AFU_ORTHOLOGUE AFUA_5G14830)"/>
    <property type="match status" value="1"/>
</dbReference>
<proteinExistence type="predicted"/>
<dbReference type="GO" id="GO:0051213">
    <property type="term" value="F:dioxygenase activity"/>
    <property type="evidence" value="ECO:0007669"/>
    <property type="project" value="UniProtKB-KW"/>
</dbReference>
<reference evidence="2 3" key="1">
    <citation type="journal article" date="2007" name="Appl. Environ. Microbiol.">
        <title>Rhizobial factors required for stem nodule maturation and maintenance in Sesbania rostrata-Azorhizobium caulinodans ORS571 symbiosis.</title>
        <authorList>
            <person name="Suzuki S."/>
            <person name="Aono T."/>
            <person name="Lee KB."/>
            <person name="Suzuki T."/>
            <person name="Liu CT."/>
            <person name="Miwa H."/>
            <person name="Wakao S."/>
            <person name="Iki T."/>
            <person name="Oyaizu H."/>
        </authorList>
    </citation>
    <scope>NUCLEOTIDE SEQUENCE [LARGE SCALE GENOMIC DNA]</scope>
    <source>
        <strain evidence="3">ATCC 43989 / DSM 5975 / JCM 20966 / LMG 6465 / NBRC 14845 / NCIMB 13405 / ORS 571</strain>
    </source>
</reference>
<reference evidence="2 3" key="6">
    <citation type="journal article" date="2011" name="Appl. Environ. Microbiol.">
        <title>Involvement of the azorhizobial chromosome partition gene (parA) in the onset of bacteroid differentiation during Sesbania rostrata stem nodule development.</title>
        <authorList>
            <person name="Liu CT."/>
            <person name="Lee KB."/>
            <person name="Wang YS."/>
            <person name="Peng MH."/>
            <person name="Lee KT."/>
            <person name="Suzuki S."/>
            <person name="Suzuki T."/>
            <person name="Oyaizu H."/>
        </authorList>
    </citation>
    <scope>NUCLEOTIDE SEQUENCE [LARGE SCALE GENOMIC DNA]</scope>
    <source>
        <strain evidence="3">ATCC 43989 / DSM 5975 / JCM 20966 / LMG 6465 / NBRC 14845 / NCIMB 13405 / ORS 571</strain>
    </source>
</reference>
<dbReference type="KEGG" id="azc:AZC_1574"/>
<keyword evidence="2" id="KW-0560">Oxidoreductase</keyword>
<evidence type="ECO:0000259" key="1">
    <source>
        <dbReference type="PROSITE" id="PS51819"/>
    </source>
</evidence>
<reference evidence="3" key="2">
    <citation type="submission" date="2007-04" db="EMBL/GenBank/DDBJ databases">
        <title>Complete genome sequence of the nitrogen-fixing bacterium Azorhizobium caulinodans ORS571.</title>
        <authorList>
            <person name="Lee K.B."/>
            <person name="Backer P.D."/>
            <person name="Aono T."/>
            <person name="Liu C.T."/>
            <person name="Suzuki S."/>
            <person name="Suzuki T."/>
            <person name="Kaneko T."/>
            <person name="Yamada M."/>
            <person name="Tabata S."/>
            <person name="Kupfer D.M."/>
            <person name="Najar F.Z."/>
            <person name="Wiley G.B."/>
            <person name="Roe B."/>
            <person name="Binnewies T."/>
            <person name="Ussery D."/>
            <person name="Vereecke D."/>
            <person name="Gevers D."/>
            <person name="Holsters M."/>
            <person name="Oyaizu H."/>
        </authorList>
    </citation>
    <scope>NUCLEOTIDE SEQUENCE [LARGE SCALE GENOMIC DNA]</scope>
    <source>
        <strain evidence="3">ATCC 43989 / DSM 5975 / JCM 20966 / LMG 6465 / NBRC 14845 / NCIMB 13405 / ORS 571</strain>
    </source>
</reference>
<dbReference type="Pfam" id="PF00903">
    <property type="entry name" value="Glyoxalase"/>
    <property type="match status" value="1"/>
</dbReference>
<dbReference type="InterPro" id="IPR029068">
    <property type="entry name" value="Glyas_Bleomycin-R_OHBP_Dase"/>
</dbReference>
<dbReference type="RefSeq" id="WP_012170102.1">
    <property type="nucleotide sequence ID" value="NC_009937.1"/>
</dbReference>
<dbReference type="STRING" id="438753.AZC_1574"/>
<keyword evidence="2" id="KW-0223">Dioxygenase</keyword>
<dbReference type="AlphaFoldDB" id="A8HY42"/>
<dbReference type="InterPro" id="IPR037523">
    <property type="entry name" value="VOC_core"/>
</dbReference>
<dbReference type="Gene3D" id="3.10.180.10">
    <property type="entry name" value="2,3-Dihydroxybiphenyl 1,2-Dioxygenase, domain 1"/>
    <property type="match status" value="1"/>
</dbReference>
<keyword evidence="3" id="KW-1185">Reference proteome</keyword>
<protein>
    <submittedName>
        <fullName evidence="2">Putative dioxygenase</fullName>
    </submittedName>
</protein>
<dbReference type="EMBL" id="AP009384">
    <property type="protein sequence ID" value="BAF87572.1"/>
    <property type="molecule type" value="Genomic_DNA"/>
</dbReference>
<reference evidence="2 3" key="5">
    <citation type="journal article" date="2010" name="Appl. Environ. Microbiol.">
        <title>phrR-like gene praR of Azorhizobium caulinodans ORS571 is essential for symbiosis with Sesbania rostrata and is involved in expression of reb genes.</title>
        <authorList>
            <person name="Akiba N."/>
            <person name="Aono T."/>
            <person name="Toyazaki H."/>
            <person name="Sato S."/>
            <person name="Oyaizu H."/>
        </authorList>
    </citation>
    <scope>NUCLEOTIDE SEQUENCE [LARGE SCALE GENOMIC DNA]</scope>
    <source>
        <strain evidence="3">ATCC 43989 / DSM 5975 / JCM 20966 / LMG 6465 / NBRC 14845 / NCIMB 13405 / ORS 571</strain>
    </source>
</reference>
<dbReference type="eggNOG" id="COG0346">
    <property type="taxonomic scope" value="Bacteria"/>
</dbReference>
<organism evidence="2 3">
    <name type="scientific">Azorhizobium caulinodans (strain ATCC 43989 / DSM 5975 / JCM 20966 / LMG 6465 / NBRC 14845 / NCIMB 13405 / ORS 571)</name>
    <dbReference type="NCBI Taxonomy" id="438753"/>
    <lineage>
        <taxon>Bacteria</taxon>
        <taxon>Pseudomonadati</taxon>
        <taxon>Pseudomonadota</taxon>
        <taxon>Alphaproteobacteria</taxon>
        <taxon>Hyphomicrobiales</taxon>
        <taxon>Xanthobacteraceae</taxon>
        <taxon>Azorhizobium</taxon>
    </lineage>
</organism>
<dbReference type="CDD" id="cd07262">
    <property type="entry name" value="VOC_like"/>
    <property type="match status" value="1"/>
</dbReference>
<feature type="domain" description="VOC" evidence="1">
    <location>
        <begin position="1"/>
        <end position="128"/>
    </location>
</feature>
<dbReference type="Proteomes" id="UP000000270">
    <property type="component" value="Chromosome"/>
</dbReference>
<evidence type="ECO:0000313" key="3">
    <source>
        <dbReference type="Proteomes" id="UP000000270"/>
    </source>
</evidence>
<sequence>MFSHITVGVTDLARAGRFYDALLAPLGFNPRKTEPDGGPEALCWIGASRLPEFFAHRPFNGAPAQAGNGNMVAFLAPDPGAVDAAYVAGMAAGGTDEGPPGPRPHYGAGYYGAYLRDPDGKKVHVVHRGDVTP</sequence>
<reference evidence="2 3" key="3">
    <citation type="journal article" date="2008" name="BMC Genomics">
        <title>The genome of the versatile nitrogen fixer Azorhizobium caulinodans ORS571.</title>
        <authorList>
            <person name="Lee KB."/>
            <person name="Backer P.D."/>
            <person name="Aono T."/>
            <person name="Liu CT."/>
            <person name="Suzuki S."/>
            <person name="Suzuki T."/>
            <person name="Kaneko T."/>
            <person name="Yamada M."/>
            <person name="Tabata S."/>
            <person name="Kupfer D.M."/>
            <person name="Najar F.Z."/>
            <person name="Wiley G.B."/>
            <person name="Roe B."/>
            <person name="Binnewies T.T."/>
            <person name="Ussery D.W."/>
            <person name="D'Haeze W."/>
            <person name="Herder J.D."/>
            <person name="Gevers D."/>
            <person name="Vereecke D."/>
            <person name="Holsters M."/>
            <person name="Oyaizu H."/>
        </authorList>
    </citation>
    <scope>NUCLEOTIDE SEQUENCE [LARGE SCALE GENOMIC DNA]</scope>
    <source>
        <strain evidence="3">ATCC 43989 / DSM 5975 / JCM 20966 / LMG 6465 / NBRC 14845 / NCIMB 13405 / ORS 571</strain>
    </source>
</reference>
<gene>
    <name evidence="2" type="ordered locus">AZC_1574</name>
</gene>
<accession>A8HY42</accession>